<dbReference type="AlphaFoldDB" id="A0A8H3GB02"/>
<dbReference type="SUPFAM" id="SSF110857">
    <property type="entry name" value="Gamma-glutamyl cyclotransferase-like"/>
    <property type="match status" value="1"/>
</dbReference>
<dbReference type="Gene3D" id="3.10.490.10">
    <property type="entry name" value="Gamma-glutamyl cyclotransferase-like"/>
    <property type="match status" value="1"/>
</dbReference>
<dbReference type="GO" id="GO:0016811">
    <property type="term" value="F:hydrolase activity, acting on carbon-nitrogen (but not peptide) bonds, in linear amides"/>
    <property type="evidence" value="ECO:0007669"/>
    <property type="project" value="TreeGrafter"/>
</dbReference>
<gene>
    <name evidence="3" type="ORF">IMSHALPRED_010719</name>
</gene>
<reference evidence="3" key="1">
    <citation type="submission" date="2021-03" db="EMBL/GenBank/DDBJ databases">
        <authorList>
            <person name="Tagirdzhanova G."/>
        </authorList>
    </citation>
    <scope>NUCLEOTIDE SEQUENCE</scope>
</reference>
<organism evidence="3 4">
    <name type="scientific">Imshaugia aleurites</name>
    <dbReference type="NCBI Taxonomy" id="172621"/>
    <lineage>
        <taxon>Eukaryota</taxon>
        <taxon>Fungi</taxon>
        <taxon>Dikarya</taxon>
        <taxon>Ascomycota</taxon>
        <taxon>Pezizomycotina</taxon>
        <taxon>Lecanoromycetes</taxon>
        <taxon>OSLEUM clade</taxon>
        <taxon>Lecanoromycetidae</taxon>
        <taxon>Lecanorales</taxon>
        <taxon>Lecanorineae</taxon>
        <taxon>Parmeliaceae</taxon>
        <taxon>Imshaugia</taxon>
    </lineage>
</organism>
<feature type="domain" description="CN hydrolase" evidence="2">
    <location>
        <begin position="284"/>
        <end position="549"/>
    </location>
</feature>
<name>A0A8H3GB02_9LECA</name>
<dbReference type="Gene3D" id="3.60.110.10">
    <property type="entry name" value="Carbon-nitrogen hydrolase"/>
    <property type="match status" value="1"/>
</dbReference>
<keyword evidence="1" id="KW-0378">Hydrolase</keyword>
<evidence type="ECO:0000256" key="1">
    <source>
        <dbReference type="ARBA" id="ARBA00022801"/>
    </source>
</evidence>
<protein>
    <recommendedName>
        <fullName evidence="2">CN hydrolase domain-containing protein</fullName>
    </recommendedName>
</protein>
<dbReference type="Pfam" id="PF00795">
    <property type="entry name" value="CN_hydrolase"/>
    <property type="match status" value="1"/>
</dbReference>
<comment type="caution">
    <text evidence="3">The sequence shown here is derived from an EMBL/GenBank/DDBJ whole genome shotgun (WGS) entry which is preliminary data.</text>
</comment>
<dbReference type="EMBL" id="CAJPDT010000090">
    <property type="protein sequence ID" value="CAF9936336.1"/>
    <property type="molecule type" value="Genomic_DNA"/>
</dbReference>
<dbReference type="OrthoDB" id="412018at2759"/>
<dbReference type="InterPro" id="IPR036568">
    <property type="entry name" value="GGCT-like_sf"/>
</dbReference>
<evidence type="ECO:0000259" key="2">
    <source>
        <dbReference type="PROSITE" id="PS50263"/>
    </source>
</evidence>
<dbReference type="InterPro" id="IPR003010">
    <property type="entry name" value="C-N_Hydrolase"/>
</dbReference>
<accession>A0A8H3GB02</accession>
<dbReference type="CDD" id="cd07197">
    <property type="entry name" value="nitrilase"/>
    <property type="match status" value="1"/>
</dbReference>
<dbReference type="PANTHER" id="PTHR43674:SF16">
    <property type="entry name" value="CARBON-NITROGEN FAMILY, PUTATIVE (AFU_ORTHOLOGUE AFUA_5G02350)-RELATED"/>
    <property type="match status" value="1"/>
</dbReference>
<sequence length="583" mass="65353">MDLFEELENMAINAADECGLELQPDEDEIARWQKLFVYTYSEAVEQITSQKNDYSRCKVPDDLWDLVKSQKEAQGYSREAYEHEIRTGGRPTVSNDHCVVTGISASQASATYLVLLEGILSTPEMIQATTKLPEPPQAVQASSENGDSVFCRIDGKIKQAIENWLSQQKSTFRPTFVRLSKAKKDLAPTSIHPTLGMESTLPQHRPSLSQTSFSPLQDEYPVWYFFYGTLANSAFLTHLLALPEAESPLLIPANILRGMVKTWQNKYNALVDGASTGSVHGLAYRVTTKEREEALLLYETEKYEVPLDPSHNFSRAVDFIRDAATKGAYLAVLPEYHLTNWAPEDPQFFPLCKQWNDYLHRYTELAKELGICIVPGTIVETHRDAETGEEQLHNVAYFIDDKGEVLSRHPERPHLTSSTHSPHETFQTPLGPAGILICWDLAFPEAFRELIAKGAKLVIIPTFWTHADCSDYGLSKNPMSEKLFLESTITSRAFENTCAVVFVNAGAPPEKEKSAWIGLSRVAMPFVGALGDETKDTNKEGMSVVDVDMEMVEEAENNYKVRADIEGVGWHYTYRHQGGGKVD</sequence>
<dbReference type="PANTHER" id="PTHR43674">
    <property type="entry name" value="NITRILASE C965.09-RELATED"/>
    <property type="match status" value="1"/>
</dbReference>
<proteinExistence type="predicted"/>
<dbReference type="SUPFAM" id="SSF56317">
    <property type="entry name" value="Carbon-nitrogen hydrolase"/>
    <property type="match status" value="1"/>
</dbReference>
<dbReference type="InterPro" id="IPR036526">
    <property type="entry name" value="C-N_Hydrolase_sf"/>
</dbReference>
<dbReference type="PROSITE" id="PS50263">
    <property type="entry name" value="CN_HYDROLASE"/>
    <property type="match status" value="1"/>
</dbReference>
<evidence type="ECO:0000313" key="4">
    <source>
        <dbReference type="Proteomes" id="UP000664534"/>
    </source>
</evidence>
<dbReference type="Pfam" id="PF06094">
    <property type="entry name" value="GGACT"/>
    <property type="match status" value="1"/>
</dbReference>
<dbReference type="Proteomes" id="UP000664534">
    <property type="component" value="Unassembled WGS sequence"/>
</dbReference>
<dbReference type="InterPro" id="IPR050345">
    <property type="entry name" value="Aliph_Amidase/BUP"/>
</dbReference>
<keyword evidence="4" id="KW-1185">Reference proteome</keyword>
<dbReference type="InterPro" id="IPR009288">
    <property type="entry name" value="AIG2-like_dom"/>
</dbReference>
<evidence type="ECO:0000313" key="3">
    <source>
        <dbReference type="EMBL" id="CAF9936336.1"/>
    </source>
</evidence>